<dbReference type="Pfam" id="PF13649">
    <property type="entry name" value="Methyltransf_25"/>
    <property type="match status" value="1"/>
</dbReference>
<organism evidence="2 3">
    <name type="scientific">Candidatus Sulfomarinibacter kjeldsenii</name>
    <dbReference type="NCBI Taxonomy" id="2885994"/>
    <lineage>
        <taxon>Bacteria</taxon>
        <taxon>Pseudomonadati</taxon>
        <taxon>Acidobacteriota</taxon>
        <taxon>Thermoanaerobaculia</taxon>
        <taxon>Thermoanaerobaculales</taxon>
        <taxon>Candidatus Sulfomarinibacteraceae</taxon>
        <taxon>Candidatus Sulfomarinibacter</taxon>
    </lineage>
</organism>
<keyword evidence="2" id="KW-0808">Transferase</keyword>
<gene>
    <name evidence="2" type="ORF">IFJ97_02495</name>
</gene>
<proteinExistence type="predicted"/>
<dbReference type="Proteomes" id="UP000598633">
    <property type="component" value="Unassembled WGS sequence"/>
</dbReference>
<dbReference type="GO" id="GO:0008168">
    <property type="term" value="F:methyltransferase activity"/>
    <property type="evidence" value="ECO:0007669"/>
    <property type="project" value="UniProtKB-KW"/>
</dbReference>
<dbReference type="InterPro" id="IPR041698">
    <property type="entry name" value="Methyltransf_25"/>
</dbReference>
<dbReference type="CDD" id="cd02440">
    <property type="entry name" value="AdoMet_MTases"/>
    <property type="match status" value="1"/>
</dbReference>
<comment type="caution">
    <text evidence="2">The sequence shown here is derived from an EMBL/GenBank/DDBJ whole genome shotgun (WGS) entry which is preliminary data.</text>
</comment>
<feature type="domain" description="Methyltransferase" evidence="1">
    <location>
        <begin position="5"/>
        <end position="98"/>
    </location>
</feature>
<dbReference type="EMBL" id="JACXWA010000042">
    <property type="protein sequence ID" value="MBD3870212.1"/>
    <property type="molecule type" value="Genomic_DNA"/>
</dbReference>
<evidence type="ECO:0000313" key="2">
    <source>
        <dbReference type="EMBL" id="MBD3870212.1"/>
    </source>
</evidence>
<protein>
    <submittedName>
        <fullName evidence="2">Class I SAM-dependent methyltransferase</fullName>
    </submittedName>
</protein>
<dbReference type="Gene3D" id="3.40.50.150">
    <property type="entry name" value="Vaccinia Virus protein VP39"/>
    <property type="match status" value="1"/>
</dbReference>
<evidence type="ECO:0000313" key="3">
    <source>
        <dbReference type="Proteomes" id="UP000598633"/>
    </source>
</evidence>
<keyword evidence="2" id="KW-0489">Methyltransferase</keyword>
<dbReference type="InterPro" id="IPR029063">
    <property type="entry name" value="SAM-dependent_MTases_sf"/>
</dbReference>
<sequence>MTLGEIGAGRGYFTVKLARAVGSTGRVFANDIDSGALAALEKRCRREDLHNVETVLGEYVDPLLPDRALDMVFIVYAFHDIDERVALLENLARSLRKGATVVVLDEDAEVTGDDHFLGPGTIIRLFREAGYERVPVEDFLERNVLLVFRLSESSEPNYPTESG</sequence>
<name>A0A8J7CEE1_9BACT</name>
<evidence type="ECO:0000259" key="1">
    <source>
        <dbReference type="Pfam" id="PF13649"/>
    </source>
</evidence>
<reference evidence="2 3" key="1">
    <citation type="submission" date="2020-08" db="EMBL/GenBank/DDBJ databases">
        <title>Acidobacteriota in marine sediments use diverse sulfur dissimilation pathways.</title>
        <authorList>
            <person name="Wasmund K."/>
        </authorList>
    </citation>
    <scope>NUCLEOTIDE SEQUENCE [LARGE SCALE GENOMIC DNA]</scope>
    <source>
        <strain evidence="2">MAG AM3-A</strain>
    </source>
</reference>
<accession>A0A8J7CEE1</accession>
<dbReference type="SUPFAM" id="SSF53335">
    <property type="entry name" value="S-adenosyl-L-methionine-dependent methyltransferases"/>
    <property type="match status" value="1"/>
</dbReference>
<dbReference type="AlphaFoldDB" id="A0A8J7CEE1"/>
<dbReference type="GO" id="GO:0032259">
    <property type="term" value="P:methylation"/>
    <property type="evidence" value="ECO:0007669"/>
    <property type="project" value="UniProtKB-KW"/>
</dbReference>